<feature type="transmembrane region" description="Helical" evidence="1">
    <location>
        <begin position="84"/>
        <end position="103"/>
    </location>
</feature>
<comment type="caution">
    <text evidence="2">The sequence shown here is derived from an EMBL/GenBank/DDBJ whole genome shotgun (WGS) entry which is preliminary data.</text>
</comment>
<accession>A0ABV0VSF6</accession>
<keyword evidence="1" id="KW-0472">Membrane</keyword>
<reference evidence="2 3" key="1">
    <citation type="submission" date="2021-06" db="EMBL/GenBank/DDBJ databases">
        <authorList>
            <person name="Palmer J.M."/>
        </authorList>
    </citation>
    <scope>NUCLEOTIDE SEQUENCE [LARGE SCALE GENOMIC DNA]</scope>
    <source>
        <strain evidence="2 3">XR_2019</strain>
        <tissue evidence="2">Muscle</tissue>
    </source>
</reference>
<keyword evidence="1" id="KW-0812">Transmembrane</keyword>
<proteinExistence type="predicted"/>
<evidence type="ECO:0000313" key="3">
    <source>
        <dbReference type="Proteomes" id="UP001444071"/>
    </source>
</evidence>
<evidence type="ECO:0000256" key="1">
    <source>
        <dbReference type="SAM" id="Phobius"/>
    </source>
</evidence>
<protein>
    <submittedName>
        <fullName evidence="2">Uncharacterized protein</fullName>
    </submittedName>
</protein>
<dbReference type="EMBL" id="JAHRIM010010209">
    <property type="protein sequence ID" value="MEQ2260141.1"/>
    <property type="molecule type" value="Genomic_DNA"/>
</dbReference>
<name>A0ABV0VSF6_9TELE</name>
<keyword evidence="3" id="KW-1185">Reference proteome</keyword>
<evidence type="ECO:0000313" key="2">
    <source>
        <dbReference type="EMBL" id="MEQ2260141.1"/>
    </source>
</evidence>
<sequence length="104" mass="11420">MSHCQDNDINTQTQSRTLSASLSSHTLAIPTCPRIQREGLPERQRGGGGHYLDETVLDTVAQANMNTALLSFNGNYTLKVHPELILFNTACIYIIMALCVCVIV</sequence>
<organism evidence="2 3">
    <name type="scientific">Xenotaenia resolanae</name>
    <dbReference type="NCBI Taxonomy" id="208358"/>
    <lineage>
        <taxon>Eukaryota</taxon>
        <taxon>Metazoa</taxon>
        <taxon>Chordata</taxon>
        <taxon>Craniata</taxon>
        <taxon>Vertebrata</taxon>
        <taxon>Euteleostomi</taxon>
        <taxon>Actinopterygii</taxon>
        <taxon>Neopterygii</taxon>
        <taxon>Teleostei</taxon>
        <taxon>Neoteleostei</taxon>
        <taxon>Acanthomorphata</taxon>
        <taxon>Ovalentaria</taxon>
        <taxon>Atherinomorphae</taxon>
        <taxon>Cyprinodontiformes</taxon>
        <taxon>Goodeidae</taxon>
        <taxon>Xenotaenia</taxon>
    </lineage>
</organism>
<gene>
    <name evidence="2" type="ORF">XENORESO_005430</name>
</gene>
<dbReference type="Proteomes" id="UP001444071">
    <property type="component" value="Unassembled WGS sequence"/>
</dbReference>
<keyword evidence="1" id="KW-1133">Transmembrane helix</keyword>